<keyword evidence="2" id="KW-1185">Reference proteome</keyword>
<evidence type="ECO:0000313" key="2">
    <source>
        <dbReference type="Proteomes" id="UP000247591"/>
    </source>
</evidence>
<comment type="caution">
    <text evidence="1">The sequence shown here is derived from an EMBL/GenBank/DDBJ whole genome shotgun (WGS) entry which is preliminary data.</text>
</comment>
<dbReference type="SUPFAM" id="SSF48498">
    <property type="entry name" value="Tetracyclin repressor-like, C-terminal domain"/>
    <property type="match status" value="1"/>
</dbReference>
<evidence type="ECO:0000313" key="1">
    <source>
        <dbReference type="EMBL" id="PYE17465.1"/>
    </source>
</evidence>
<dbReference type="InterPro" id="IPR009057">
    <property type="entry name" value="Homeodomain-like_sf"/>
</dbReference>
<organism evidence="1 2">
    <name type="scientific">Williamsia limnetica</name>
    <dbReference type="NCBI Taxonomy" id="882452"/>
    <lineage>
        <taxon>Bacteria</taxon>
        <taxon>Bacillati</taxon>
        <taxon>Actinomycetota</taxon>
        <taxon>Actinomycetes</taxon>
        <taxon>Mycobacteriales</taxon>
        <taxon>Nocardiaceae</taxon>
        <taxon>Williamsia</taxon>
    </lineage>
</organism>
<dbReference type="EMBL" id="QJSP01000006">
    <property type="protein sequence ID" value="PYE17465.1"/>
    <property type="molecule type" value="Genomic_DNA"/>
</dbReference>
<dbReference type="SUPFAM" id="SSF46689">
    <property type="entry name" value="Homeodomain-like"/>
    <property type="match status" value="1"/>
</dbReference>
<dbReference type="RefSeq" id="WP_110469711.1">
    <property type="nucleotide sequence ID" value="NZ_QJSP01000006.1"/>
</dbReference>
<accession>A0A318RMB9</accession>
<dbReference type="AlphaFoldDB" id="A0A318RMB9"/>
<dbReference type="Proteomes" id="UP000247591">
    <property type="component" value="Unassembled WGS sequence"/>
</dbReference>
<evidence type="ECO:0008006" key="3">
    <source>
        <dbReference type="Google" id="ProtNLM"/>
    </source>
</evidence>
<sequence length="227" mass="24643">MVNKEPTVRRPRGVRAGLDRDQIIAAAKTLDPAAVTMQAVAGVLGVDRKAVNHHVSDRETLLGLVAMDAFAESFSEVRFATRSHWQEACRTYAMGFAEAVIAVGPLADHLQLGNPFVTTMLEASEVIVRKLIEAGADDETALRGLVLLTNICLAHARDVIAIATTDVPPRPELLRRAMSGHSPEIPLLARIAELKVDTYDKAQLELSIDVFIAGFSRRLTDGDSPRT</sequence>
<name>A0A318RMB9_WILLI</name>
<dbReference type="Gene3D" id="1.10.357.10">
    <property type="entry name" value="Tetracycline Repressor, domain 2"/>
    <property type="match status" value="1"/>
</dbReference>
<gene>
    <name evidence="1" type="ORF">DFR67_106168</name>
</gene>
<proteinExistence type="predicted"/>
<dbReference type="OrthoDB" id="3209904at2"/>
<protein>
    <recommendedName>
        <fullName evidence="3">TetR family transcriptional regulator</fullName>
    </recommendedName>
</protein>
<reference evidence="1 2" key="1">
    <citation type="submission" date="2018-06" db="EMBL/GenBank/DDBJ databases">
        <title>Genomic Encyclopedia of Type Strains, Phase IV (KMG-IV): sequencing the most valuable type-strain genomes for metagenomic binning, comparative biology and taxonomic classification.</title>
        <authorList>
            <person name="Goeker M."/>
        </authorList>
    </citation>
    <scope>NUCLEOTIDE SEQUENCE [LARGE SCALE GENOMIC DNA]</scope>
    <source>
        <strain evidence="1 2">DSM 45521</strain>
    </source>
</reference>
<dbReference type="InterPro" id="IPR036271">
    <property type="entry name" value="Tet_transcr_reg_TetR-rel_C_sf"/>
</dbReference>